<dbReference type="InterPro" id="IPR036388">
    <property type="entry name" value="WH-like_DNA-bd_sf"/>
</dbReference>
<dbReference type="PANTHER" id="PTHR43133">
    <property type="entry name" value="RNA POLYMERASE ECF-TYPE SIGMA FACTO"/>
    <property type="match status" value="1"/>
</dbReference>
<name>A0A223V3S2_9FLAO</name>
<keyword evidence="2" id="KW-0805">Transcription regulation</keyword>
<evidence type="ECO:0000256" key="2">
    <source>
        <dbReference type="ARBA" id="ARBA00023015"/>
    </source>
</evidence>
<evidence type="ECO:0000256" key="1">
    <source>
        <dbReference type="ARBA" id="ARBA00010641"/>
    </source>
</evidence>
<evidence type="ECO:0000259" key="6">
    <source>
        <dbReference type="Pfam" id="PF04542"/>
    </source>
</evidence>
<dbReference type="NCBIfam" id="TIGR02937">
    <property type="entry name" value="sigma70-ECF"/>
    <property type="match status" value="1"/>
</dbReference>
<dbReference type="InterPro" id="IPR039425">
    <property type="entry name" value="RNA_pol_sigma-70-like"/>
</dbReference>
<gene>
    <name evidence="8" type="ORF">CJ263_06965</name>
</gene>
<dbReference type="SUPFAM" id="SSF88659">
    <property type="entry name" value="Sigma3 and sigma4 domains of RNA polymerase sigma factors"/>
    <property type="match status" value="1"/>
</dbReference>
<feature type="domain" description="RNA polymerase sigma-70 region 2" evidence="6">
    <location>
        <begin position="15"/>
        <end position="80"/>
    </location>
</feature>
<evidence type="ECO:0000256" key="4">
    <source>
        <dbReference type="ARBA" id="ARBA00023125"/>
    </source>
</evidence>
<sequence>MTSVSNGQLDTLKILFERHHVHVFNFLYKMCGDRMLSEDLTQEVFYKIMKYRTSYHHGSFVSWMFTIARNSLKTHFKRNRPHDDIENVSFNLVAENESNSEEYSQLQLALAKLNASDRELLVLNRFQEIKYKELAEITGSTPGAVKTKVSRALKKLKTIYFKEL</sequence>
<dbReference type="InterPro" id="IPR013325">
    <property type="entry name" value="RNA_pol_sigma_r2"/>
</dbReference>
<protein>
    <recommendedName>
        <fullName evidence="10">RNA polymerase subunit sigma-24</fullName>
    </recommendedName>
</protein>
<keyword evidence="3" id="KW-0731">Sigma factor</keyword>
<evidence type="ECO:0008006" key="10">
    <source>
        <dbReference type="Google" id="ProtNLM"/>
    </source>
</evidence>
<comment type="similarity">
    <text evidence="1">Belongs to the sigma-70 factor family. ECF subfamily.</text>
</comment>
<dbReference type="PANTHER" id="PTHR43133:SF8">
    <property type="entry name" value="RNA POLYMERASE SIGMA FACTOR HI_1459-RELATED"/>
    <property type="match status" value="1"/>
</dbReference>
<dbReference type="InterPro" id="IPR013249">
    <property type="entry name" value="RNA_pol_sigma70_r4_t2"/>
</dbReference>
<keyword evidence="4" id="KW-0238">DNA-binding</keyword>
<feature type="domain" description="RNA polymerase sigma factor 70 region 4 type 2" evidence="7">
    <location>
        <begin position="105"/>
        <end position="156"/>
    </location>
</feature>
<dbReference type="GO" id="GO:0003677">
    <property type="term" value="F:DNA binding"/>
    <property type="evidence" value="ECO:0007669"/>
    <property type="project" value="UniProtKB-KW"/>
</dbReference>
<dbReference type="Pfam" id="PF08281">
    <property type="entry name" value="Sigma70_r4_2"/>
    <property type="match status" value="1"/>
</dbReference>
<dbReference type="CDD" id="cd06171">
    <property type="entry name" value="Sigma70_r4"/>
    <property type="match status" value="1"/>
</dbReference>
<proteinExistence type="inferred from homology"/>
<dbReference type="GO" id="GO:0016987">
    <property type="term" value="F:sigma factor activity"/>
    <property type="evidence" value="ECO:0007669"/>
    <property type="project" value="UniProtKB-KW"/>
</dbReference>
<dbReference type="InterPro" id="IPR007627">
    <property type="entry name" value="RNA_pol_sigma70_r2"/>
</dbReference>
<dbReference type="Proteomes" id="UP000215244">
    <property type="component" value="Chromosome"/>
</dbReference>
<evidence type="ECO:0000259" key="7">
    <source>
        <dbReference type="Pfam" id="PF08281"/>
    </source>
</evidence>
<dbReference type="InterPro" id="IPR014284">
    <property type="entry name" value="RNA_pol_sigma-70_dom"/>
</dbReference>
<evidence type="ECO:0000313" key="9">
    <source>
        <dbReference type="Proteomes" id="UP000215244"/>
    </source>
</evidence>
<evidence type="ECO:0000256" key="3">
    <source>
        <dbReference type="ARBA" id="ARBA00023082"/>
    </source>
</evidence>
<accession>A0A223V3S2</accession>
<dbReference type="GO" id="GO:0006352">
    <property type="term" value="P:DNA-templated transcription initiation"/>
    <property type="evidence" value="ECO:0007669"/>
    <property type="project" value="InterPro"/>
</dbReference>
<keyword evidence="9" id="KW-1185">Reference proteome</keyword>
<keyword evidence="5" id="KW-0804">Transcription</keyword>
<dbReference type="EMBL" id="CP022957">
    <property type="protein sequence ID" value="ASV29982.1"/>
    <property type="molecule type" value="Genomic_DNA"/>
</dbReference>
<reference evidence="8 9" key="1">
    <citation type="submission" date="2017-08" db="EMBL/GenBank/DDBJ databases">
        <title>The complete genome sequence of Maribacter sp. B1, isolated from deep-sea sediment.</title>
        <authorList>
            <person name="Wu Y.-H."/>
            <person name="Cheng H."/>
            <person name="Xu X.-W."/>
        </authorList>
    </citation>
    <scope>NUCLEOTIDE SEQUENCE [LARGE SCALE GENOMIC DNA]</scope>
    <source>
        <strain evidence="8 9">B1</strain>
    </source>
</reference>
<evidence type="ECO:0000256" key="5">
    <source>
        <dbReference type="ARBA" id="ARBA00023163"/>
    </source>
</evidence>
<evidence type="ECO:0000313" key="8">
    <source>
        <dbReference type="EMBL" id="ASV29982.1"/>
    </source>
</evidence>
<dbReference type="Pfam" id="PF04542">
    <property type="entry name" value="Sigma70_r2"/>
    <property type="match status" value="1"/>
</dbReference>
<organism evidence="8 9">
    <name type="scientific">Maribacter cobaltidurans</name>
    <dbReference type="NCBI Taxonomy" id="1178778"/>
    <lineage>
        <taxon>Bacteria</taxon>
        <taxon>Pseudomonadati</taxon>
        <taxon>Bacteroidota</taxon>
        <taxon>Flavobacteriia</taxon>
        <taxon>Flavobacteriales</taxon>
        <taxon>Flavobacteriaceae</taxon>
        <taxon>Maribacter</taxon>
    </lineage>
</organism>
<dbReference type="InterPro" id="IPR013324">
    <property type="entry name" value="RNA_pol_sigma_r3/r4-like"/>
</dbReference>
<dbReference type="KEGG" id="marb:CJ263_06965"/>
<dbReference type="AlphaFoldDB" id="A0A223V3S2"/>
<dbReference type="Gene3D" id="1.10.1740.10">
    <property type="match status" value="1"/>
</dbReference>
<dbReference type="Gene3D" id="1.10.10.10">
    <property type="entry name" value="Winged helix-like DNA-binding domain superfamily/Winged helix DNA-binding domain"/>
    <property type="match status" value="1"/>
</dbReference>
<dbReference type="SUPFAM" id="SSF88946">
    <property type="entry name" value="Sigma2 domain of RNA polymerase sigma factors"/>
    <property type="match status" value="1"/>
</dbReference>